<reference evidence="3" key="2">
    <citation type="submission" date="2021-05" db="EMBL/GenBank/DDBJ databases">
        <title>Protein family content uncovers lineage relationships and bacterial pathway maintenance mechanisms in DPANN archaea.</title>
        <authorList>
            <person name="Castelle C.J."/>
            <person name="Meheust R."/>
            <person name="Jaffe A.L."/>
            <person name="Seitz K."/>
            <person name="Gong X."/>
            <person name="Baker B.J."/>
            <person name="Banfield J.F."/>
        </authorList>
    </citation>
    <scope>NUCLEOTIDE SEQUENCE</scope>
    <source>
        <strain evidence="3">RIFCSPLOWO2_01_FULL_43_13</strain>
    </source>
</reference>
<dbReference type="InterPro" id="IPR028082">
    <property type="entry name" value="Peripla_BP_I"/>
</dbReference>
<protein>
    <submittedName>
        <fullName evidence="3">Penicillin-binding protein activator</fullName>
    </submittedName>
</protein>
<reference evidence="3" key="1">
    <citation type="submission" date="2021-03" db="EMBL/GenBank/DDBJ databases">
        <authorList>
            <person name="Jaffe A."/>
        </authorList>
    </citation>
    <scope>NUCLEOTIDE SEQUENCE</scope>
    <source>
        <strain evidence="3">RIFCSPLOWO2_01_FULL_43_13</strain>
    </source>
</reference>
<evidence type="ECO:0000313" key="4">
    <source>
        <dbReference type="Proteomes" id="UP000680185"/>
    </source>
</evidence>
<evidence type="ECO:0000259" key="2">
    <source>
        <dbReference type="Pfam" id="PF13458"/>
    </source>
</evidence>
<feature type="domain" description="Leucine-binding protein" evidence="2">
    <location>
        <begin position="36"/>
        <end position="355"/>
    </location>
</feature>
<evidence type="ECO:0000313" key="3">
    <source>
        <dbReference type="EMBL" id="MBS3057833.1"/>
    </source>
</evidence>
<dbReference type="InterPro" id="IPR051010">
    <property type="entry name" value="BCAA_transport"/>
</dbReference>
<accession>A0A8T4KS26</accession>
<dbReference type="Pfam" id="PF13458">
    <property type="entry name" value="Peripla_BP_6"/>
    <property type="match status" value="1"/>
</dbReference>
<gene>
    <name evidence="3" type="ORF">J4478_00345</name>
</gene>
<dbReference type="Gene3D" id="3.40.50.2300">
    <property type="match status" value="2"/>
</dbReference>
<dbReference type="SUPFAM" id="SSF53822">
    <property type="entry name" value="Periplasmic binding protein-like I"/>
    <property type="match status" value="1"/>
</dbReference>
<keyword evidence="1" id="KW-0732">Signal</keyword>
<name>A0A8T4KS26_9ARCH</name>
<evidence type="ECO:0000256" key="1">
    <source>
        <dbReference type="ARBA" id="ARBA00022729"/>
    </source>
</evidence>
<dbReference type="PANTHER" id="PTHR30483:SF6">
    <property type="entry name" value="PERIPLASMIC BINDING PROTEIN OF ABC TRANSPORTER FOR NATURAL AMINO ACIDS"/>
    <property type="match status" value="1"/>
</dbReference>
<comment type="caution">
    <text evidence="3">The sequence shown here is derived from an EMBL/GenBank/DDBJ whole genome shotgun (WGS) entry which is preliminary data.</text>
</comment>
<organism evidence="3 4">
    <name type="scientific">Candidatus Iainarchaeum sp</name>
    <dbReference type="NCBI Taxonomy" id="3101447"/>
    <lineage>
        <taxon>Archaea</taxon>
        <taxon>Candidatus Iainarchaeota</taxon>
        <taxon>Candidatus Iainarchaeia</taxon>
        <taxon>Candidatus Iainarchaeales</taxon>
        <taxon>Candidatus Iainarchaeaceae</taxon>
        <taxon>Candidatus Iainarchaeum</taxon>
    </lineage>
</organism>
<dbReference type="Proteomes" id="UP000680185">
    <property type="component" value="Unassembled WGS sequence"/>
</dbReference>
<dbReference type="CDD" id="cd19984">
    <property type="entry name" value="PBP1_ABC_ligand_binding-like"/>
    <property type="match status" value="1"/>
</dbReference>
<dbReference type="EMBL" id="JAGVWB010000003">
    <property type="protein sequence ID" value="MBS3057833.1"/>
    <property type="molecule type" value="Genomic_DNA"/>
</dbReference>
<dbReference type="AlphaFoldDB" id="A0A8T4KS26"/>
<sequence>MDSRLAIGGAIALAIALIAALSAAGWLFSQPASQEKVKIGVMAPFSGQTAWWGEYIRQGIEIAFEELPEKEKQNIELVWEDDQCLSQPAVSAAQKLVFADGVKFVIGPLCNESTIPTEEIFEGNKIISLTTGLPNDKIASMGAYHFSFLPEIKELMKELAKFAFEKKESRRAAILYIQGDYGFENYYYFKKYFEDSGGKVVSEESFDISATDVKTQIAKIKAQNPDSILIASYGPNLILVLKQIEEASLGATQRYGINAFEAQQVLQEAPLLAEGVIYPKAGSNEATQAMLDYAEKYREKFGAEADVYSANAYDSFKILAATIKECKSDSGCVLQEISGLKGYAGANGQFSLDERGVAKFEQILLKTVKNGKFVVLESQ</sequence>
<proteinExistence type="predicted"/>
<dbReference type="InterPro" id="IPR028081">
    <property type="entry name" value="Leu-bd"/>
</dbReference>
<dbReference type="PANTHER" id="PTHR30483">
    <property type="entry name" value="LEUCINE-SPECIFIC-BINDING PROTEIN"/>
    <property type="match status" value="1"/>
</dbReference>